<dbReference type="AlphaFoldDB" id="A0A9E8ZBG4"/>
<feature type="domain" description="DM13" evidence="1">
    <location>
        <begin position="65"/>
        <end position="175"/>
    </location>
</feature>
<proteinExistence type="predicted"/>
<dbReference type="Pfam" id="PF10517">
    <property type="entry name" value="DM13"/>
    <property type="match status" value="1"/>
</dbReference>
<gene>
    <name evidence="2" type="ORF">OXH18_21660</name>
</gene>
<dbReference type="InterPro" id="IPR019545">
    <property type="entry name" value="DM13_domain"/>
</dbReference>
<protein>
    <submittedName>
        <fullName evidence="2">DM13 domain-containing protein</fullName>
    </submittedName>
</protein>
<sequence>MNIQHWLMIGCASVILAGCGNSVSSTQSSAPIAQSPDPVVESPEAVSTEAASPNNIANAEIVKSGSFESGEHPTAGTAQLVRRDGTVVLVFDQSFQTDNGPDLVVALHQSDNVLGSTNPPAYPLSEGDYVVLEPLRSTSGAQEYAVPSDLNPDDYRSAVIWCRRFNATFGAATLQ</sequence>
<accession>A0A9E8ZBG4</accession>
<dbReference type="KEGG" id="tsin:OXH18_21660"/>
<dbReference type="Proteomes" id="UP001163152">
    <property type="component" value="Chromosome"/>
</dbReference>
<dbReference type="RefSeq" id="WP_268609546.1">
    <property type="nucleotide sequence ID" value="NZ_CP113797.1"/>
</dbReference>
<reference evidence="2" key="1">
    <citation type="submission" date="2022-12" db="EMBL/GenBank/DDBJ databases">
        <title>Polyphasic identification of a Novel Hot-Spring Cyanobacterium Ocullathermofonsia sinensis gen nov. sp. nov. and Genomic Insights on its Adaptations to the Thermal Habitat.</title>
        <authorList>
            <person name="Daroch M."/>
            <person name="Tang J."/>
            <person name="Jiang Y."/>
        </authorList>
    </citation>
    <scope>NUCLEOTIDE SEQUENCE</scope>
    <source>
        <strain evidence="2">PKUAC-SCTA174</strain>
    </source>
</reference>
<keyword evidence="3" id="KW-1185">Reference proteome</keyword>
<evidence type="ECO:0000313" key="2">
    <source>
        <dbReference type="EMBL" id="WAL59752.1"/>
    </source>
</evidence>
<dbReference type="PROSITE" id="PS51549">
    <property type="entry name" value="DM13"/>
    <property type="match status" value="1"/>
</dbReference>
<name>A0A9E8ZBG4_9CYAN</name>
<evidence type="ECO:0000259" key="1">
    <source>
        <dbReference type="PROSITE" id="PS51549"/>
    </source>
</evidence>
<evidence type="ECO:0000313" key="3">
    <source>
        <dbReference type="Proteomes" id="UP001163152"/>
    </source>
</evidence>
<dbReference type="EMBL" id="CP113797">
    <property type="protein sequence ID" value="WAL59752.1"/>
    <property type="molecule type" value="Genomic_DNA"/>
</dbReference>
<organism evidence="2 3">
    <name type="scientific">Thermocoleostomius sinensis A174</name>
    <dbReference type="NCBI Taxonomy" id="2016057"/>
    <lineage>
        <taxon>Bacteria</taxon>
        <taxon>Bacillati</taxon>
        <taxon>Cyanobacteriota</taxon>
        <taxon>Cyanophyceae</taxon>
        <taxon>Oculatellales</taxon>
        <taxon>Oculatellaceae</taxon>
        <taxon>Thermocoleostomius</taxon>
    </lineage>
</organism>